<name>A0ACD5B9I5_9PSEU</name>
<accession>A0ACD5B9I5</accession>
<organism evidence="1 2">
    <name type="scientific">Amycolatopsis coloradensis</name>
    <dbReference type="NCBI Taxonomy" id="76021"/>
    <lineage>
        <taxon>Bacteria</taxon>
        <taxon>Bacillati</taxon>
        <taxon>Actinomycetota</taxon>
        <taxon>Actinomycetes</taxon>
        <taxon>Pseudonocardiales</taxon>
        <taxon>Pseudonocardiaceae</taxon>
        <taxon>Amycolatopsis</taxon>
    </lineage>
</organism>
<protein>
    <submittedName>
        <fullName evidence="1">Uncharacterized protein</fullName>
    </submittedName>
</protein>
<sequence>MTRQRSDWFTQMISDEARTTNALRPARWALPALVLIVGIVAAAVVLLAITSP</sequence>
<evidence type="ECO:0000313" key="2">
    <source>
        <dbReference type="Proteomes" id="UP001456344"/>
    </source>
</evidence>
<evidence type="ECO:0000313" key="1">
    <source>
        <dbReference type="EMBL" id="WYW16033.1"/>
    </source>
</evidence>
<gene>
    <name evidence="1" type="ORF">LCL61_10770</name>
</gene>
<keyword evidence="2" id="KW-1185">Reference proteome</keyword>
<reference evidence="1" key="1">
    <citation type="submission" date="2023-10" db="EMBL/GenBank/DDBJ databases">
        <title>Whole genome sequencing of actinobacterial strain Amycolatopsis sp. (BCA-696) identifies the underlying plant growth-promoting genes.</title>
        <authorList>
            <person name="Gandham P."/>
            <person name="Vadla N."/>
            <person name="Saji A."/>
            <person name="Srinivas V."/>
            <person name="Ruperao P."/>
            <person name="Selvanayagam S."/>
            <person name="Saxena R.K."/>
            <person name="Rathore A."/>
            <person name="Gopalakrishnan S."/>
            <person name="Thakur V."/>
        </authorList>
    </citation>
    <scope>NUCLEOTIDE SEQUENCE</scope>
    <source>
        <strain evidence="1">BCA-696</strain>
    </source>
</reference>
<dbReference type="Proteomes" id="UP001456344">
    <property type="component" value="Chromosome"/>
</dbReference>
<proteinExistence type="predicted"/>
<dbReference type="EMBL" id="CP150484">
    <property type="protein sequence ID" value="WYW16033.1"/>
    <property type="molecule type" value="Genomic_DNA"/>
</dbReference>